<keyword evidence="4 6" id="KW-0238">DNA-binding</keyword>
<gene>
    <name evidence="9" type="ORF">H9926_15200</name>
</gene>
<evidence type="ECO:0000256" key="5">
    <source>
        <dbReference type="ARBA" id="ARBA00023163"/>
    </source>
</evidence>
<dbReference type="InterPro" id="IPR013325">
    <property type="entry name" value="RNA_pol_sigma_r2"/>
</dbReference>
<dbReference type="GO" id="GO:0006352">
    <property type="term" value="P:DNA-templated transcription initiation"/>
    <property type="evidence" value="ECO:0007669"/>
    <property type="project" value="InterPro"/>
</dbReference>
<dbReference type="NCBIfam" id="TIGR02937">
    <property type="entry name" value="sigma70-ECF"/>
    <property type="match status" value="1"/>
</dbReference>
<dbReference type="InterPro" id="IPR000838">
    <property type="entry name" value="RNA_pol_sigma70_ECF_CS"/>
</dbReference>
<evidence type="ECO:0000313" key="9">
    <source>
        <dbReference type="EMBL" id="HJC89342.1"/>
    </source>
</evidence>
<dbReference type="InterPro" id="IPR036388">
    <property type="entry name" value="WH-like_DNA-bd_sf"/>
</dbReference>
<dbReference type="InterPro" id="IPR039425">
    <property type="entry name" value="RNA_pol_sigma-70-like"/>
</dbReference>
<evidence type="ECO:0000256" key="1">
    <source>
        <dbReference type="ARBA" id="ARBA00010641"/>
    </source>
</evidence>
<dbReference type="InterPro" id="IPR013324">
    <property type="entry name" value="RNA_pol_sigma_r3/r4-like"/>
</dbReference>
<dbReference type="EMBL" id="DWVS01000398">
    <property type="protein sequence ID" value="HJC89342.1"/>
    <property type="molecule type" value="Genomic_DNA"/>
</dbReference>
<comment type="caution">
    <text evidence="9">The sequence shown here is derived from an EMBL/GenBank/DDBJ whole genome shotgun (WGS) entry which is preliminary data.</text>
</comment>
<evidence type="ECO:0000259" key="8">
    <source>
        <dbReference type="Pfam" id="PF08281"/>
    </source>
</evidence>
<reference evidence="9" key="1">
    <citation type="journal article" date="2021" name="PeerJ">
        <title>Extensive microbial diversity within the chicken gut microbiome revealed by metagenomics and culture.</title>
        <authorList>
            <person name="Gilroy R."/>
            <person name="Ravi A."/>
            <person name="Getino M."/>
            <person name="Pursley I."/>
            <person name="Horton D.L."/>
            <person name="Alikhan N.F."/>
            <person name="Baker D."/>
            <person name="Gharbi K."/>
            <person name="Hall N."/>
            <person name="Watson M."/>
            <person name="Adriaenssens E.M."/>
            <person name="Foster-Nyarko E."/>
            <person name="Jarju S."/>
            <person name="Secka A."/>
            <person name="Antonio M."/>
            <person name="Oren A."/>
            <person name="Chaudhuri R.R."/>
            <person name="La Ragione R."/>
            <person name="Hildebrand F."/>
            <person name="Pallen M.J."/>
        </authorList>
    </citation>
    <scope>NUCLEOTIDE SEQUENCE</scope>
    <source>
        <strain evidence="9">ChiBcec1-1630</strain>
    </source>
</reference>
<proteinExistence type="inferred from homology"/>
<accession>A0A9D2QPL4</accession>
<dbReference type="GO" id="GO:0006950">
    <property type="term" value="P:response to stress"/>
    <property type="evidence" value="ECO:0007669"/>
    <property type="project" value="UniProtKB-ARBA"/>
</dbReference>
<evidence type="ECO:0000259" key="7">
    <source>
        <dbReference type="Pfam" id="PF04542"/>
    </source>
</evidence>
<evidence type="ECO:0000256" key="3">
    <source>
        <dbReference type="ARBA" id="ARBA00023082"/>
    </source>
</evidence>
<sequence length="191" mass="21852">MNEMELVRQLQTGSRTAFDQIYERYHVQAYRTAVLLTGNRADAEDVVQETFVQVYLHAKELKEPAGFKSWFYRILTRLAWKCGRNGKREIPDEDIAVRADRADGGDCLSRLIGKEERERIRKAVESLDEKHRSIVVLYYFNDFTTAEIARITGCFEGTVKSRLHAARKKLGKSLSDNEAGGKLLRAVSHAE</sequence>
<keyword evidence="3 6" id="KW-0731">Sigma factor</keyword>
<dbReference type="PANTHER" id="PTHR43133">
    <property type="entry name" value="RNA POLYMERASE ECF-TYPE SIGMA FACTO"/>
    <property type="match status" value="1"/>
</dbReference>
<dbReference type="SUPFAM" id="SSF88659">
    <property type="entry name" value="Sigma3 and sigma4 domains of RNA polymerase sigma factors"/>
    <property type="match status" value="1"/>
</dbReference>
<dbReference type="Pfam" id="PF08281">
    <property type="entry name" value="Sigma70_r4_2"/>
    <property type="match status" value="1"/>
</dbReference>
<dbReference type="Pfam" id="PF04542">
    <property type="entry name" value="Sigma70_r2"/>
    <property type="match status" value="1"/>
</dbReference>
<evidence type="ECO:0000256" key="4">
    <source>
        <dbReference type="ARBA" id="ARBA00023125"/>
    </source>
</evidence>
<reference evidence="9" key="2">
    <citation type="submission" date="2021-04" db="EMBL/GenBank/DDBJ databases">
        <authorList>
            <person name="Gilroy R."/>
        </authorList>
    </citation>
    <scope>NUCLEOTIDE SEQUENCE</scope>
    <source>
        <strain evidence="9">ChiBcec1-1630</strain>
    </source>
</reference>
<dbReference type="SUPFAM" id="SSF88946">
    <property type="entry name" value="Sigma2 domain of RNA polymerase sigma factors"/>
    <property type="match status" value="1"/>
</dbReference>
<evidence type="ECO:0000313" key="10">
    <source>
        <dbReference type="Proteomes" id="UP000823922"/>
    </source>
</evidence>
<dbReference type="GO" id="GO:0016987">
    <property type="term" value="F:sigma factor activity"/>
    <property type="evidence" value="ECO:0007669"/>
    <property type="project" value="UniProtKB-KW"/>
</dbReference>
<dbReference type="Gene3D" id="1.10.10.10">
    <property type="entry name" value="Winged helix-like DNA-binding domain superfamily/Winged helix DNA-binding domain"/>
    <property type="match status" value="1"/>
</dbReference>
<dbReference type="Gene3D" id="1.10.1740.10">
    <property type="match status" value="1"/>
</dbReference>
<feature type="domain" description="RNA polymerase sigma factor 70 region 4 type 2" evidence="8">
    <location>
        <begin position="117"/>
        <end position="170"/>
    </location>
</feature>
<dbReference type="GO" id="GO:0003677">
    <property type="term" value="F:DNA binding"/>
    <property type="evidence" value="ECO:0007669"/>
    <property type="project" value="UniProtKB-KW"/>
</dbReference>
<dbReference type="PANTHER" id="PTHR43133:SF8">
    <property type="entry name" value="RNA POLYMERASE SIGMA FACTOR HI_1459-RELATED"/>
    <property type="match status" value="1"/>
</dbReference>
<keyword evidence="2 6" id="KW-0805">Transcription regulation</keyword>
<dbReference type="InterPro" id="IPR014284">
    <property type="entry name" value="RNA_pol_sigma-70_dom"/>
</dbReference>
<dbReference type="CDD" id="cd06171">
    <property type="entry name" value="Sigma70_r4"/>
    <property type="match status" value="1"/>
</dbReference>
<evidence type="ECO:0000256" key="6">
    <source>
        <dbReference type="RuleBase" id="RU000716"/>
    </source>
</evidence>
<dbReference type="PROSITE" id="PS01063">
    <property type="entry name" value="SIGMA70_ECF"/>
    <property type="match status" value="1"/>
</dbReference>
<organism evidence="9 10">
    <name type="scientific">Candidatus Eisenbergiella intestinigallinarum</name>
    <dbReference type="NCBI Taxonomy" id="2838549"/>
    <lineage>
        <taxon>Bacteria</taxon>
        <taxon>Bacillati</taxon>
        <taxon>Bacillota</taxon>
        <taxon>Clostridia</taxon>
        <taxon>Lachnospirales</taxon>
        <taxon>Lachnospiraceae</taxon>
        <taxon>Eisenbergiella</taxon>
    </lineage>
</organism>
<feature type="domain" description="RNA polymerase sigma-70 region 2" evidence="7">
    <location>
        <begin position="21"/>
        <end position="79"/>
    </location>
</feature>
<dbReference type="InterPro" id="IPR013249">
    <property type="entry name" value="RNA_pol_sigma70_r4_t2"/>
</dbReference>
<dbReference type="Proteomes" id="UP000823922">
    <property type="component" value="Unassembled WGS sequence"/>
</dbReference>
<protein>
    <recommendedName>
        <fullName evidence="6">RNA polymerase sigma factor</fullName>
    </recommendedName>
</protein>
<dbReference type="AlphaFoldDB" id="A0A9D2QPL4"/>
<name>A0A9D2QPL4_9FIRM</name>
<comment type="similarity">
    <text evidence="1 6">Belongs to the sigma-70 factor family. ECF subfamily.</text>
</comment>
<keyword evidence="5 6" id="KW-0804">Transcription</keyword>
<evidence type="ECO:0000256" key="2">
    <source>
        <dbReference type="ARBA" id="ARBA00023015"/>
    </source>
</evidence>
<dbReference type="InterPro" id="IPR007627">
    <property type="entry name" value="RNA_pol_sigma70_r2"/>
</dbReference>